<feature type="compositionally biased region" description="Basic residues" evidence="8">
    <location>
        <begin position="610"/>
        <end position="620"/>
    </location>
</feature>
<dbReference type="PANTHER" id="PTHR23502">
    <property type="entry name" value="MAJOR FACILITATOR SUPERFAMILY"/>
    <property type="match status" value="1"/>
</dbReference>
<evidence type="ECO:0000256" key="7">
    <source>
        <dbReference type="ARBA" id="ARBA00038459"/>
    </source>
</evidence>
<organism evidence="11 12">
    <name type="scientific">Rhizodiscina lignyota</name>
    <dbReference type="NCBI Taxonomy" id="1504668"/>
    <lineage>
        <taxon>Eukaryota</taxon>
        <taxon>Fungi</taxon>
        <taxon>Dikarya</taxon>
        <taxon>Ascomycota</taxon>
        <taxon>Pezizomycotina</taxon>
        <taxon>Dothideomycetes</taxon>
        <taxon>Pleosporomycetidae</taxon>
        <taxon>Aulographales</taxon>
        <taxon>Rhizodiscinaceae</taxon>
        <taxon>Rhizodiscina</taxon>
    </lineage>
</organism>
<feature type="region of interest" description="Disordered" evidence="8">
    <location>
        <begin position="563"/>
        <end position="620"/>
    </location>
</feature>
<evidence type="ECO:0000259" key="10">
    <source>
        <dbReference type="PROSITE" id="PS50850"/>
    </source>
</evidence>
<dbReference type="PANTHER" id="PTHR23502:SF186">
    <property type="entry name" value="MAJOR FACILITATOR SUPERFAMILY (MFS) PROFILE DOMAIN-CONTAINING PROTEIN"/>
    <property type="match status" value="1"/>
</dbReference>
<evidence type="ECO:0000256" key="2">
    <source>
        <dbReference type="ARBA" id="ARBA00022448"/>
    </source>
</evidence>
<dbReference type="InterPro" id="IPR036259">
    <property type="entry name" value="MFS_trans_sf"/>
</dbReference>
<feature type="transmembrane region" description="Helical" evidence="9">
    <location>
        <begin position="385"/>
        <end position="406"/>
    </location>
</feature>
<reference evidence="11" key="1">
    <citation type="journal article" date="2020" name="Stud. Mycol.">
        <title>101 Dothideomycetes genomes: a test case for predicting lifestyles and emergence of pathogens.</title>
        <authorList>
            <person name="Haridas S."/>
            <person name="Albert R."/>
            <person name="Binder M."/>
            <person name="Bloem J."/>
            <person name="Labutti K."/>
            <person name="Salamov A."/>
            <person name="Andreopoulos B."/>
            <person name="Baker S."/>
            <person name="Barry K."/>
            <person name="Bills G."/>
            <person name="Bluhm B."/>
            <person name="Cannon C."/>
            <person name="Castanera R."/>
            <person name="Culley D."/>
            <person name="Daum C."/>
            <person name="Ezra D."/>
            <person name="Gonzalez J."/>
            <person name="Henrissat B."/>
            <person name="Kuo A."/>
            <person name="Liang C."/>
            <person name="Lipzen A."/>
            <person name="Lutzoni F."/>
            <person name="Magnuson J."/>
            <person name="Mondo S."/>
            <person name="Nolan M."/>
            <person name="Ohm R."/>
            <person name="Pangilinan J."/>
            <person name="Park H.-J."/>
            <person name="Ramirez L."/>
            <person name="Alfaro M."/>
            <person name="Sun H."/>
            <person name="Tritt A."/>
            <person name="Yoshinaga Y."/>
            <person name="Zwiers L.-H."/>
            <person name="Turgeon B."/>
            <person name="Goodwin S."/>
            <person name="Spatafora J."/>
            <person name="Crous P."/>
            <person name="Grigoriev I."/>
        </authorList>
    </citation>
    <scope>NUCLEOTIDE SEQUENCE</scope>
    <source>
        <strain evidence="11">CBS 133067</strain>
    </source>
</reference>
<feature type="compositionally biased region" description="Basic and acidic residues" evidence="8">
    <location>
        <begin position="590"/>
        <end position="609"/>
    </location>
</feature>
<evidence type="ECO:0000256" key="1">
    <source>
        <dbReference type="ARBA" id="ARBA00004651"/>
    </source>
</evidence>
<dbReference type="PROSITE" id="PS50850">
    <property type="entry name" value="MFS"/>
    <property type="match status" value="1"/>
</dbReference>
<keyword evidence="3" id="KW-1003">Cell membrane</keyword>
<dbReference type="GO" id="GO:0022857">
    <property type="term" value="F:transmembrane transporter activity"/>
    <property type="evidence" value="ECO:0007669"/>
    <property type="project" value="InterPro"/>
</dbReference>
<feature type="transmembrane region" description="Helical" evidence="9">
    <location>
        <begin position="198"/>
        <end position="221"/>
    </location>
</feature>
<evidence type="ECO:0000313" key="11">
    <source>
        <dbReference type="EMBL" id="KAF2094808.1"/>
    </source>
</evidence>
<feature type="domain" description="Major facilitator superfamily (MFS) profile" evidence="10">
    <location>
        <begin position="75"/>
        <end position="504"/>
    </location>
</feature>
<feature type="transmembrane region" description="Helical" evidence="9">
    <location>
        <begin position="480"/>
        <end position="500"/>
    </location>
</feature>
<feature type="transmembrane region" description="Helical" evidence="9">
    <location>
        <begin position="298"/>
        <end position="325"/>
    </location>
</feature>
<feature type="transmembrane region" description="Helical" evidence="9">
    <location>
        <begin position="162"/>
        <end position="186"/>
    </location>
</feature>
<dbReference type="Pfam" id="PF07690">
    <property type="entry name" value="MFS_1"/>
    <property type="match status" value="1"/>
</dbReference>
<gene>
    <name evidence="11" type="ORF">NA57DRAFT_68363</name>
</gene>
<evidence type="ECO:0000256" key="6">
    <source>
        <dbReference type="ARBA" id="ARBA00023136"/>
    </source>
</evidence>
<evidence type="ECO:0000256" key="9">
    <source>
        <dbReference type="SAM" id="Phobius"/>
    </source>
</evidence>
<dbReference type="FunFam" id="1.20.1250.20:FF:000266">
    <property type="entry name" value="MFS multidrug transporter, putative"/>
    <property type="match status" value="1"/>
</dbReference>
<keyword evidence="12" id="KW-1185">Reference proteome</keyword>
<feature type="transmembrane region" description="Helical" evidence="9">
    <location>
        <begin position="412"/>
        <end position="433"/>
    </location>
</feature>
<name>A0A9P4I8G3_9PEZI</name>
<dbReference type="SUPFAM" id="SSF103473">
    <property type="entry name" value="MFS general substrate transporter"/>
    <property type="match status" value="1"/>
</dbReference>
<evidence type="ECO:0000256" key="5">
    <source>
        <dbReference type="ARBA" id="ARBA00022989"/>
    </source>
</evidence>
<feature type="transmembrane region" description="Helical" evidence="9">
    <location>
        <begin position="227"/>
        <end position="249"/>
    </location>
</feature>
<dbReference type="OrthoDB" id="446368at2759"/>
<dbReference type="AlphaFoldDB" id="A0A9P4I8G3"/>
<dbReference type="EMBL" id="ML978133">
    <property type="protein sequence ID" value="KAF2094808.1"/>
    <property type="molecule type" value="Genomic_DNA"/>
</dbReference>
<comment type="similarity">
    <text evidence="7">Belongs to the major facilitator superfamily. DHA1 family. Polyamines/proton antiporter (TC 2.A.1.2.16) subfamily.</text>
</comment>
<evidence type="ECO:0000256" key="8">
    <source>
        <dbReference type="SAM" id="MobiDB-lite"/>
    </source>
</evidence>
<feature type="transmembrane region" description="Helical" evidence="9">
    <location>
        <begin position="445"/>
        <end position="468"/>
    </location>
</feature>
<keyword evidence="4 9" id="KW-0812">Transmembrane</keyword>
<keyword evidence="6 9" id="KW-0472">Membrane</keyword>
<comment type="subcellular location">
    <subcellularLocation>
        <location evidence="1">Cell membrane</location>
        <topology evidence="1">Multi-pass membrane protein</topology>
    </subcellularLocation>
</comment>
<feature type="transmembrane region" description="Helical" evidence="9">
    <location>
        <begin position="345"/>
        <end position="364"/>
    </location>
</feature>
<keyword evidence="5 9" id="KW-1133">Transmembrane helix</keyword>
<dbReference type="InterPro" id="IPR020846">
    <property type="entry name" value="MFS_dom"/>
</dbReference>
<evidence type="ECO:0000256" key="3">
    <source>
        <dbReference type="ARBA" id="ARBA00022475"/>
    </source>
</evidence>
<dbReference type="Gene3D" id="1.20.1250.20">
    <property type="entry name" value="MFS general substrate transporter like domains"/>
    <property type="match status" value="1"/>
</dbReference>
<feature type="transmembrane region" description="Helical" evidence="9">
    <location>
        <begin position="73"/>
        <end position="93"/>
    </location>
</feature>
<protein>
    <submittedName>
        <fullName evidence="11">MFS general substrate transporter</fullName>
    </submittedName>
</protein>
<comment type="caution">
    <text evidence="11">The sequence shown here is derived from an EMBL/GenBank/DDBJ whole genome shotgun (WGS) entry which is preliminary data.</text>
</comment>
<evidence type="ECO:0000256" key="4">
    <source>
        <dbReference type="ARBA" id="ARBA00022692"/>
    </source>
</evidence>
<feature type="transmembrane region" description="Helical" evidence="9">
    <location>
        <begin position="139"/>
        <end position="156"/>
    </location>
</feature>
<sequence>MAEKERPDGTDVESGQGQETIRHWTMLLDQGVLTPSIMNHTYDGKGTEDDPFVVTWIENDPRNPLRFPQMYKWMITITMGFATLSVSFCSSAYTGGIPTLMEDFGSGEEVTTLGLALFVLGFAIGPLFWAPLSELYGRQILYITTFGAFAAFNAATTGAKNIWTIIILRFFAGSFGSSPLTNAGGVIADMFSARERGLAMSIFSAAPFLGPVLGPIIGGFLGETERWVWVMGLTATFSGAVWMVGTCLAPETYPPVLLRKRAAKLSKVTGKVYKTRQDIEQGKIDLVELFKTSMSRPWILLIMEPIVLLLSIYMAIVYGTLYLLFGAFPVVYQEGRGWSQGVGGLPFLGVMIGMLLSVTYNIVVDNRRYLRAVEKSPGGFAPPEARLPPCMIAAIMLPIGLFWFAWTNYPSIHWLASVAAGVPFGFGMVLVFLGIMNYLIDAYTIFAASVLAANGVIRSIFGAVFPLFTTQMYANLGIHWASTIPAFLALLCLPFPFLFYKYGGAIRARCKYSKEADEFMKKLRGQLPEHPTAEELEIEENEEQDAADFSYEDESHLPRFEKIRSGTSANGPGAPMLAMPGSEYEANPFDLDRVNTRESFKSQKTDKSHHDLKRHCISAS</sequence>
<dbReference type="GO" id="GO:0005886">
    <property type="term" value="C:plasma membrane"/>
    <property type="evidence" value="ECO:0007669"/>
    <property type="project" value="UniProtKB-SubCell"/>
</dbReference>
<dbReference type="CDD" id="cd17323">
    <property type="entry name" value="MFS_Tpo1_MDR_like"/>
    <property type="match status" value="1"/>
</dbReference>
<accession>A0A9P4I8G3</accession>
<proteinExistence type="inferred from homology"/>
<dbReference type="InterPro" id="IPR011701">
    <property type="entry name" value="MFS"/>
</dbReference>
<feature type="transmembrane region" description="Helical" evidence="9">
    <location>
        <begin position="113"/>
        <end position="132"/>
    </location>
</feature>
<dbReference type="Proteomes" id="UP000799772">
    <property type="component" value="Unassembled WGS sequence"/>
</dbReference>
<evidence type="ECO:0000313" key="12">
    <source>
        <dbReference type="Proteomes" id="UP000799772"/>
    </source>
</evidence>
<keyword evidence="2" id="KW-0813">Transport</keyword>